<feature type="transmembrane region" description="Helical" evidence="2">
    <location>
        <begin position="70"/>
        <end position="89"/>
    </location>
</feature>
<proteinExistence type="predicted"/>
<feature type="transmembrane region" description="Helical" evidence="2">
    <location>
        <begin position="241"/>
        <end position="263"/>
    </location>
</feature>
<feature type="transmembrane region" description="Helical" evidence="2">
    <location>
        <begin position="270"/>
        <end position="293"/>
    </location>
</feature>
<reference evidence="4" key="2">
    <citation type="submission" date="2015-01" db="EMBL/GenBank/DDBJ databases">
        <title>Evolutionary Origins and Diversification of the Mycorrhizal Mutualists.</title>
        <authorList>
            <consortium name="DOE Joint Genome Institute"/>
            <consortium name="Mycorrhizal Genomics Consortium"/>
            <person name="Kohler A."/>
            <person name="Kuo A."/>
            <person name="Nagy L.G."/>
            <person name="Floudas D."/>
            <person name="Copeland A."/>
            <person name="Barry K.W."/>
            <person name="Cichocki N."/>
            <person name="Veneault-Fourrey C."/>
            <person name="LaButti K."/>
            <person name="Lindquist E.A."/>
            <person name="Lipzen A."/>
            <person name="Lundell T."/>
            <person name="Morin E."/>
            <person name="Murat C."/>
            <person name="Riley R."/>
            <person name="Ohm R."/>
            <person name="Sun H."/>
            <person name="Tunlid A."/>
            <person name="Henrissat B."/>
            <person name="Grigoriev I.V."/>
            <person name="Hibbett D.S."/>
            <person name="Martin F."/>
        </authorList>
    </citation>
    <scope>NUCLEOTIDE SEQUENCE [LARGE SCALE GENOMIC DNA]</scope>
    <source>
        <strain evidence="4">LaAM-08-1</strain>
    </source>
</reference>
<keyword evidence="2" id="KW-1133">Transmembrane helix</keyword>
<reference evidence="3 4" key="1">
    <citation type="submission" date="2014-04" db="EMBL/GenBank/DDBJ databases">
        <authorList>
            <consortium name="DOE Joint Genome Institute"/>
            <person name="Kuo A."/>
            <person name="Kohler A."/>
            <person name="Nagy L.G."/>
            <person name="Floudas D."/>
            <person name="Copeland A."/>
            <person name="Barry K.W."/>
            <person name="Cichocki N."/>
            <person name="Veneault-Fourrey C."/>
            <person name="LaButti K."/>
            <person name="Lindquist E.A."/>
            <person name="Lipzen A."/>
            <person name="Lundell T."/>
            <person name="Morin E."/>
            <person name="Murat C."/>
            <person name="Sun H."/>
            <person name="Tunlid A."/>
            <person name="Henrissat B."/>
            <person name="Grigoriev I.V."/>
            <person name="Hibbett D.S."/>
            <person name="Martin F."/>
            <person name="Nordberg H.P."/>
            <person name="Cantor M.N."/>
            <person name="Hua S.X."/>
        </authorList>
    </citation>
    <scope>NUCLEOTIDE SEQUENCE [LARGE SCALE GENOMIC DNA]</scope>
    <source>
        <strain evidence="3 4">LaAM-08-1</strain>
    </source>
</reference>
<keyword evidence="2" id="KW-0472">Membrane</keyword>
<evidence type="ECO:0000313" key="4">
    <source>
        <dbReference type="Proteomes" id="UP000054477"/>
    </source>
</evidence>
<dbReference type="AlphaFoldDB" id="A0A0C9XCH3"/>
<feature type="transmembrane region" description="Helical" evidence="2">
    <location>
        <begin position="95"/>
        <end position="122"/>
    </location>
</feature>
<organism evidence="3 4">
    <name type="scientific">Laccaria amethystina LaAM-08-1</name>
    <dbReference type="NCBI Taxonomy" id="1095629"/>
    <lineage>
        <taxon>Eukaryota</taxon>
        <taxon>Fungi</taxon>
        <taxon>Dikarya</taxon>
        <taxon>Basidiomycota</taxon>
        <taxon>Agaricomycotina</taxon>
        <taxon>Agaricomycetes</taxon>
        <taxon>Agaricomycetidae</taxon>
        <taxon>Agaricales</taxon>
        <taxon>Agaricineae</taxon>
        <taxon>Hydnangiaceae</taxon>
        <taxon>Laccaria</taxon>
    </lineage>
</organism>
<evidence type="ECO:0000256" key="1">
    <source>
        <dbReference type="SAM" id="MobiDB-lite"/>
    </source>
</evidence>
<keyword evidence="2" id="KW-0812">Transmembrane</keyword>
<protein>
    <submittedName>
        <fullName evidence="3">Uncharacterized protein</fullName>
    </submittedName>
</protein>
<dbReference type="Proteomes" id="UP000054477">
    <property type="component" value="Unassembled WGS sequence"/>
</dbReference>
<feature type="region of interest" description="Disordered" evidence="1">
    <location>
        <begin position="147"/>
        <end position="166"/>
    </location>
</feature>
<keyword evidence="4" id="KW-1185">Reference proteome</keyword>
<name>A0A0C9XCH3_9AGAR</name>
<feature type="compositionally biased region" description="Gly residues" evidence="1">
    <location>
        <begin position="147"/>
        <end position="159"/>
    </location>
</feature>
<evidence type="ECO:0000313" key="3">
    <source>
        <dbReference type="EMBL" id="KIJ99258.1"/>
    </source>
</evidence>
<gene>
    <name evidence="3" type="ORF">K443DRAFT_102540</name>
</gene>
<dbReference type="HOGENOM" id="CLU_918514_0_0_1"/>
<dbReference type="OrthoDB" id="2947347at2759"/>
<evidence type="ECO:0000256" key="2">
    <source>
        <dbReference type="SAM" id="Phobius"/>
    </source>
</evidence>
<dbReference type="EMBL" id="KN838650">
    <property type="protein sequence ID" value="KIJ99258.1"/>
    <property type="molecule type" value="Genomic_DNA"/>
</dbReference>
<feature type="transmembrane region" description="Helical" evidence="2">
    <location>
        <begin position="206"/>
        <end position="229"/>
    </location>
</feature>
<sequence length="331" mass="35906">MNLLFRTPSDSQLASIAQSSLNDEIQCYSLPYGALGCTSHILTYYTILCLRFGRKPHWPFSRIHFSQLDLVLVVVGLGVTTAVSIVTILRCRNMWQLLVIAVWKLDMSLLNGITAVHVAVLMRRRIVVVRMMDEKWKSLGASLEAGDGGGSGEVVGGEAGRPTSSFDGKDEKETVVGVTPVQDAPSRGLEEQQEPIHVLPLTSASWWILLYIPGILAGIIGLMSLIHKFGHGHHGITKLTASFYTIVGVGIITYLLGSIYTLFHLGSPGIVYRIAVGGLVWGLAAFGILAVFYSDWALGMMAGNISGLPSGDVAALYWSYFVGKRLPMLSL</sequence>
<feature type="transmembrane region" description="Helical" evidence="2">
    <location>
        <begin position="30"/>
        <end position="50"/>
    </location>
</feature>
<accession>A0A0C9XCH3</accession>